<dbReference type="Proteomes" id="UP001186974">
    <property type="component" value="Unassembled WGS sequence"/>
</dbReference>
<accession>A0ACC3E061</accession>
<organism evidence="1 2">
    <name type="scientific">Coniosporium uncinatum</name>
    <dbReference type="NCBI Taxonomy" id="93489"/>
    <lineage>
        <taxon>Eukaryota</taxon>
        <taxon>Fungi</taxon>
        <taxon>Dikarya</taxon>
        <taxon>Ascomycota</taxon>
        <taxon>Pezizomycotina</taxon>
        <taxon>Dothideomycetes</taxon>
        <taxon>Dothideomycetes incertae sedis</taxon>
        <taxon>Coniosporium</taxon>
    </lineage>
</organism>
<name>A0ACC3E061_9PEZI</name>
<evidence type="ECO:0000313" key="2">
    <source>
        <dbReference type="Proteomes" id="UP001186974"/>
    </source>
</evidence>
<comment type="caution">
    <text evidence="1">The sequence shown here is derived from an EMBL/GenBank/DDBJ whole genome shotgun (WGS) entry which is preliminary data.</text>
</comment>
<sequence length="193" mass="21014">MAASRAVSRAVSRTQVRSLHMTGPATFPSALLTERSSSKLSKEITKPKVEEKITASTTSRHFNTSRSLKAVKDSSTIDFAYLPDFDPDLKNAAPLMRVPLLPTNSYSSNASAYNVEAEPEIMRSEIVTVSANGTHIHNPSAMHEVHDNNTVDFHGLGERVQVAAEKVEESVDSVKKVWSGFLDDVFGSKPAKA</sequence>
<protein>
    <submittedName>
        <fullName evidence="1">Uncharacterized protein</fullName>
    </submittedName>
</protein>
<dbReference type="EMBL" id="JAWDJW010000001">
    <property type="protein sequence ID" value="KAK3082391.1"/>
    <property type="molecule type" value="Genomic_DNA"/>
</dbReference>
<reference evidence="1" key="1">
    <citation type="submission" date="2024-09" db="EMBL/GenBank/DDBJ databases">
        <title>Black Yeasts Isolated from many extreme environments.</title>
        <authorList>
            <person name="Coleine C."/>
            <person name="Stajich J.E."/>
            <person name="Selbmann L."/>
        </authorList>
    </citation>
    <scope>NUCLEOTIDE SEQUENCE</scope>
    <source>
        <strain evidence="1">CCFEE 5737</strain>
    </source>
</reference>
<gene>
    <name evidence="1" type="ORF">LTS18_004303</name>
</gene>
<keyword evidence="2" id="KW-1185">Reference proteome</keyword>
<evidence type="ECO:0000313" key="1">
    <source>
        <dbReference type="EMBL" id="KAK3082391.1"/>
    </source>
</evidence>
<proteinExistence type="predicted"/>